<evidence type="ECO:0000313" key="2">
    <source>
        <dbReference type="Proteomes" id="UP000030669"/>
    </source>
</evidence>
<evidence type="ECO:0000313" key="1">
    <source>
        <dbReference type="EMBL" id="EPQ56436.1"/>
    </source>
</evidence>
<sequence length="794" mass="88749">MLWLAASGYWLIFSRLSGGYGSRRKSDVFKLNRTATPDIAALEIQTALALPSVASGLPKDPWLLLFEEAERVGANALTAVLPVSTGSLTRLQDTLLDILHAPSSLREVILATPQELARDVRQVLWELTSNLPGRNYPEVSLHVVKTSSNTVANIVESAVDASTDWLLLLDENELTGTDSLTRDMLLNPRALPLPHGPNGQLRGAPNVSCHSIPWLPQQATFLTPPMVIGSMVLSRGLGDFSVRTWEDLGNLVSHSHMDMVGGLLVGRGTSCSSQISPVPGLAASKQEQEQRLDLPAELGQVVDSGVSGRFAVILETADDLRLFSNVLCRLQADSRQVHILLFRESDGRDNHAAFACDLPYDILSWSSFDIFPRFAHWLGSSPTPDVVISSSDNATITTYMREIVENLGSDQPALIRLPRADLPYCDWLGALSLEEWKHWDVPRIDISVITNDRPASLTRLLISLQNARYFGDALDLRINMDSAAQDETRNIVAQYRWHHGSTFVHHRIIHGGLLSAVVESWYPLHNHTYGLLLEDDVELSPLFYAWAKMAILHYRYGKTEDSSRLFGISLYQQKTVELRPEGRRPFNARSLFAREGLPYPETPYLSQIPCSWGAVYFPEHWREFQDYLSVRLSELRLSIGDNVVPNLRSNKWTKSWKKYFIELTYLRGYVMLYPNFSNFTSLSTNHLEVGSHVRDTPKALYAQKKDLFCLPLLQLPDVDAYPAVTGLLELPGGVLPPWPALPVLDHLGSITSTDRMMKKGSSQRSQVFGCLVPVSVPYDVRDLTCSDNMTMVRV</sequence>
<dbReference type="AlphaFoldDB" id="S7Q8X7"/>
<proteinExistence type="predicted"/>
<dbReference type="PANTHER" id="PTHR33604">
    <property type="entry name" value="OSJNBA0004B13.7 PROTEIN"/>
    <property type="match status" value="1"/>
</dbReference>
<dbReference type="PANTHER" id="PTHR33604:SF3">
    <property type="entry name" value="OSJNBA0004B13.7 PROTEIN"/>
    <property type="match status" value="1"/>
</dbReference>
<dbReference type="GeneID" id="19301723"/>
<dbReference type="Gene3D" id="3.90.550.10">
    <property type="entry name" value="Spore Coat Polysaccharide Biosynthesis Protein SpsA, Chain A"/>
    <property type="match status" value="1"/>
</dbReference>
<keyword evidence="2" id="KW-1185">Reference proteome</keyword>
<organism evidence="1 2">
    <name type="scientific">Gloeophyllum trabeum (strain ATCC 11539 / FP-39264 / Madison 617)</name>
    <name type="common">Brown rot fungus</name>
    <dbReference type="NCBI Taxonomy" id="670483"/>
    <lineage>
        <taxon>Eukaryota</taxon>
        <taxon>Fungi</taxon>
        <taxon>Dikarya</taxon>
        <taxon>Basidiomycota</taxon>
        <taxon>Agaricomycotina</taxon>
        <taxon>Agaricomycetes</taxon>
        <taxon>Gloeophyllales</taxon>
        <taxon>Gloeophyllaceae</taxon>
        <taxon>Gloeophyllum</taxon>
    </lineage>
</organism>
<dbReference type="STRING" id="670483.S7Q8X7"/>
<dbReference type="HOGENOM" id="CLU_004238_1_0_1"/>
<protein>
    <recommendedName>
        <fullName evidence="3">Glycosyltransferase 2</fullName>
    </recommendedName>
</protein>
<dbReference type="KEGG" id="gtr:GLOTRDRAFT_128380"/>
<dbReference type="eggNOG" id="ENOG502QPYF">
    <property type="taxonomic scope" value="Eukaryota"/>
</dbReference>
<dbReference type="RefSeq" id="XP_007865170.1">
    <property type="nucleotide sequence ID" value="XM_007866979.1"/>
</dbReference>
<dbReference type="InterPro" id="IPR029044">
    <property type="entry name" value="Nucleotide-diphossugar_trans"/>
</dbReference>
<accession>S7Q8X7</accession>
<dbReference type="OrthoDB" id="2020070at2759"/>
<dbReference type="EMBL" id="KB469300">
    <property type="protein sequence ID" value="EPQ56436.1"/>
    <property type="molecule type" value="Genomic_DNA"/>
</dbReference>
<gene>
    <name evidence="1" type="ORF">GLOTRDRAFT_128380</name>
</gene>
<dbReference type="Proteomes" id="UP000030669">
    <property type="component" value="Unassembled WGS sequence"/>
</dbReference>
<dbReference type="SUPFAM" id="SSF53448">
    <property type="entry name" value="Nucleotide-diphospho-sugar transferases"/>
    <property type="match status" value="1"/>
</dbReference>
<dbReference type="OMA" id="WKNWHVP"/>
<evidence type="ECO:0008006" key="3">
    <source>
        <dbReference type="Google" id="ProtNLM"/>
    </source>
</evidence>
<reference evidence="1 2" key="1">
    <citation type="journal article" date="2012" name="Science">
        <title>The Paleozoic origin of enzymatic lignin decomposition reconstructed from 31 fungal genomes.</title>
        <authorList>
            <person name="Floudas D."/>
            <person name="Binder M."/>
            <person name="Riley R."/>
            <person name="Barry K."/>
            <person name="Blanchette R.A."/>
            <person name="Henrissat B."/>
            <person name="Martinez A.T."/>
            <person name="Otillar R."/>
            <person name="Spatafora J.W."/>
            <person name="Yadav J.S."/>
            <person name="Aerts A."/>
            <person name="Benoit I."/>
            <person name="Boyd A."/>
            <person name="Carlson A."/>
            <person name="Copeland A."/>
            <person name="Coutinho P.M."/>
            <person name="de Vries R.P."/>
            <person name="Ferreira P."/>
            <person name="Findley K."/>
            <person name="Foster B."/>
            <person name="Gaskell J."/>
            <person name="Glotzer D."/>
            <person name="Gorecki P."/>
            <person name="Heitman J."/>
            <person name="Hesse C."/>
            <person name="Hori C."/>
            <person name="Igarashi K."/>
            <person name="Jurgens J.A."/>
            <person name="Kallen N."/>
            <person name="Kersten P."/>
            <person name="Kohler A."/>
            <person name="Kuees U."/>
            <person name="Kumar T.K.A."/>
            <person name="Kuo A."/>
            <person name="LaButti K."/>
            <person name="Larrondo L.F."/>
            <person name="Lindquist E."/>
            <person name="Ling A."/>
            <person name="Lombard V."/>
            <person name="Lucas S."/>
            <person name="Lundell T."/>
            <person name="Martin R."/>
            <person name="McLaughlin D.J."/>
            <person name="Morgenstern I."/>
            <person name="Morin E."/>
            <person name="Murat C."/>
            <person name="Nagy L.G."/>
            <person name="Nolan M."/>
            <person name="Ohm R.A."/>
            <person name="Patyshakuliyeva A."/>
            <person name="Rokas A."/>
            <person name="Ruiz-Duenas F.J."/>
            <person name="Sabat G."/>
            <person name="Salamov A."/>
            <person name="Samejima M."/>
            <person name="Schmutz J."/>
            <person name="Slot J.C."/>
            <person name="St John F."/>
            <person name="Stenlid J."/>
            <person name="Sun H."/>
            <person name="Sun S."/>
            <person name="Syed K."/>
            <person name="Tsang A."/>
            <person name="Wiebenga A."/>
            <person name="Young D."/>
            <person name="Pisabarro A."/>
            <person name="Eastwood D.C."/>
            <person name="Martin F."/>
            <person name="Cullen D."/>
            <person name="Grigoriev I.V."/>
            <person name="Hibbett D.S."/>
        </authorList>
    </citation>
    <scope>NUCLEOTIDE SEQUENCE [LARGE SCALE GENOMIC DNA]</scope>
    <source>
        <strain evidence="1 2">ATCC 11539</strain>
    </source>
</reference>
<name>S7Q8X7_GLOTA</name>